<name>K1QMQ2_MAGGI</name>
<dbReference type="HOGENOM" id="CLU_1604332_0_0_1"/>
<organism evidence="2">
    <name type="scientific">Magallana gigas</name>
    <name type="common">Pacific oyster</name>
    <name type="synonym">Crassostrea gigas</name>
    <dbReference type="NCBI Taxonomy" id="29159"/>
    <lineage>
        <taxon>Eukaryota</taxon>
        <taxon>Metazoa</taxon>
        <taxon>Spiralia</taxon>
        <taxon>Lophotrochozoa</taxon>
        <taxon>Mollusca</taxon>
        <taxon>Bivalvia</taxon>
        <taxon>Autobranchia</taxon>
        <taxon>Pteriomorphia</taxon>
        <taxon>Ostreida</taxon>
        <taxon>Ostreoidea</taxon>
        <taxon>Ostreidae</taxon>
        <taxon>Magallana</taxon>
    </lineage>
</organism>
<dbReference type="EMBL" id="JH817581">
    <property type="protein sequence ID" value="EKC38072.1"/>
    <property type="molecule type" value="Genomic_DNA"/>
</dbReference>
<dbReference type="Pfam" id="PF21731">
    <property type="entry name" value="TARSH_C"/>
    <property type="match status" value="1"/>
</dbReference>
<accession>K1QMQ2</accession>
<feature type="domain" description="Target of Nesh-SH3/FNDC1 C-terminal" evidence="1">
    <location>
        <begin position="32"/>
        <end position="158"/>
    </location>
</feature>
<dbReference type="InterPro" id="IPR049109">
    <property type="entry name" value="TARSH/FNDC1_C"/>
</dbReference>
<gene>
    <name evidence="2" type="ORF">CGI_10022746</name>
</gene>
<dbReference type="AlphaFoldDB" id="K1QMQ2"/>
<proteinExistence type="predicted"/>
<reference evidence="2" key="1">
    <citation type="journal article" date="2012" name="Nature">
        <title>The oyster genome reveals stress adaptation and complexity of shell formation.</title>
        <authorList>
            <person name="Zhang G."/>
            <person name="Fang X."/>
            <person name="Guo X."/>
            <person name="Li L."/>
            <person name="Luo R."/>
            <person name="Xu F."/>
            <person name="Yang P."/>
            <person name="Zhang L."/>
            <person name="Wang X."/>
            <person name="Qi H."/>
            <person name="Xiong Z."/>
            <person name="Que H."/>
            <person name="Xie Y."/>
            <person name="Holland P.W."/>
            <person name="Paps J."/>
            <person name="Zhu Y."/>
            <person name="Wu F."/>
            <person name="Chen Y."/>
            <person name="Wang J."/>
            <person name="Peng C."/>
            <person name="Meng J."/>
            <person name="Yang L."/>
            <person name="Liu J."/>
            <person name="Wen B."/>
            <person name="Zhang N."/>
            <person name="Huang Z."/>
            <person name="Zhu Q."/>
            <person name="Feng Y."/>
            <person name="Mount A."/>
            <person name="Hedgecock D."/>
            <person name="Xu Z."/>
            <person name="Liu Y."/>
            <person name="Domazet-Loso T."/>
            <person name="Du Y."/>
            <person name="Sun X."/>
            <person name="Zhang S."/>
            <person name="Liu B."/>
            <person name="Cheng P."/>
            <person name="Jiang X."/>
            <person name="Li J."/>
            <person name="Fan D."/>
            <person name="Wang W."/>
            <person name="Fu W."/>
            <person name="Wang T."/>
            <person name="Wang B."/>
            <person name="Zhang J."/>
            <person name="Peng Z."/>
            <person name="Li Y."/>
            <person name="Li N."/>
            <person name="Wang J."/>
            <person name="Chen M."/>
            <person name="He Y."/>
            <person name="Tan F."/>
            <person name="Song X."/>
            <person name="Zheng Q."/>
            <person name="Huang R."/>
            <person name="Yang H."/>
            <person name="Du X."/>
            <person name="Chen L."/>
            <person name="Yang M."/>
            <person name="Gaffney P.M."/>
            <person name="Wang S."/>
            <person name="Luo L."/>
            <person name="She Z."/>
            <person name="Ming Y."/>
            <person name="Huang W."/>
            <person name="Zhang S."/>
            <person name="Huang B."/>
            <person name="Zhang Y."/>
            <person name="Qu T."/>
            <person name="Ni P."/>
            <person name="Miao G."/>
            <person name="Wang J."/>
            <person name="Wang Q."/>
            <person name="Steinberg C.E."/>
            <person name="Wang H."/>
            <person name="Li N."/>
            <person name="Qian L."/>
            <person name="Zhang G."/>
            <person name="Li Y."/>
            <person name="Yang H."/>
            <person name="Liu X."/>
            <person name="Wang J."/>
            <person name="Yin Y."/>
            <person name="Wang J."/>
        </authorList>
    </citation>
    <scope>NUCLEOTIDE SEQUENCE [LARGE SCALE GENOMIC DNA]</scope>
    <source>
        <strain evidence="2">05x7-T-G4-1.051#20</strain>
    </source>
</reference>
<dbReference type="InParanoid" id="K1QMQ2"/>
<dbReference type="PANTHER" id="PTHR23197:SF11">
    <property type="entry name" value="RE03558P"/>
    <property type="match status" value="1"/>
</dbReference>
<protein>
    <submittedName>
        <fullName evidence="2">Fibronectin type III domain-containing protein 1</fullName>
    </submittedName>
</protein>
<sequence length="166" mass="17639">MPAVICLKLSRLTDIDPISINDSCMSATPPCWYAHNVSVDNSFNGCTGQILVKRTNYTSAPYLAVQLCSSTRYKLFLGSSLGATFMNIGDGSGSGADHCELVGGSEANALDAGNYVSSPSVDGYYRNTAGQEFSYGPIGYIQSSYYFHSFLECGVSIPGTTTVVYG</sequence>
<evidence type="ECO:0000313" key="2">
    <source>
        <dbReference type="EMBL" id="EKC38072.1"/>
    </source>
</evidence>
<evidence type="ECO:0000259" key="1">
    <source>
        <dbReference type="Pfam" id="PF21731"/>
    </source>
</evidence>
<dbReference type="PANTHER" id="PTHR23197">
    <property type="entry name" value="TARSH-RELATED FIBRONECTIN DOMAIN-CONTAINING"/>
    <property type="match status" value="1"/>
</dbReference>